<dbReference type="Gene3D" id="3.30.390.30">
    <property type="match status" value="1"/>
</dbReference>
<accession>A0A4S2HE45</accession>
<feature type="binding site" evidence="11">
    <location>
        <begin position="177"/>
        <end position="184"/>
    </location>
    <ligand>
        <name>NAD(+)</name>
        <dbReference type="ChEBI" id="CHEBI:57540"/>
    </ligand>
</feature>
<evidence type="ECO:0000256" key="11">
    <source>
        <dbReference type="PIRSR" id="PIRSR000350-3"/>
    </source>
</evidence>
<evidence type="ECO:0000259" key="15">
    <source>
        <dbReference type="Pfam" id="PF02852"/>
    </source>
</evidence>
<organism evidence="17 18">
    <name type="scientific">Marinicauda pacifica</name>
    <dbReference type="NCBI Taxonomy" id="1133559"/>
    <lineage>
        <taxon>Bacteria</taxon>
        <taxon>Pseudomonadati</taxon>
        <taxon>Pseudomonadota</taxon>
        <taxon>Alphaproteobacteria</taxon>
        <taxon>Maricaulales</taxon>
        <taxon>Maricaulaceae</taxon>
        <taxon>Marinicauda</taxon>
    </lineage>
</organism>
<dbReference type="PIRSF" id="PIRSF000350">
    <property type="entry name" value="Mercury_reductase_MerA"/>
    <property type="match status" value="1"/>
</dbReference>
<feature type="disulfide bond" description="Redox-active" evidence="12">
    <location>
        <begin position="43"/>
        <end position="48"/>
    </location>
</feature>
<feature type="binding site" evidence="11">
    <location>
        <position position="266"/>
    </location>
    <ligand>
        <name>NAD(+)</name>
        <dbReference type="ChEBI" id="CHEBI:57540"/>
    </ligand>
</feature>
<dbReference type="InterPro" id="IPR012999">
    <property type="entry name" value="Pyr_OxRdtase_I_AS"/>
</dbReference>
<keyword evidence="11" id="KW-0520">NAD</keyword>
<dbReference type="GO" id="GO:0006749">
    <property type="term" value="P:glutathione metabolic process"/>
    <property type="evidence" value="ECO:0007669"/>
    <property type="project" value="InterPro"/>
</dbReference>
<gene>
    <name evidence="17" type="primary">gor</name>
    <name evidence="17" type="ORF">E5162_03200</name>
</gene>
<feature type="binding site" evidence="11">
    <location>
        <position position="307"/>
    </location>
    <ligand>
        <name>FAD</name>
        <dbReference type="ChEBI" id="CHEBI:57692"/>
    </ligand>
</feature>
<dbReference type="PANTHER" id="PTHR42737">
    <property type="entry name" value="GLUTATHIONE REDUCTASE"/>
    <property type="match status" value="1"/>
</dbReference>
<dbReference type="GO" id="GO:0045454">
    <property type="term" value="P:cell redox homeostasis"/>
    <property type="evidence" value="ECO:0007669"/>
    <property type="project" value="InterPro"/>
</dbReference>
<dbReference type="Pfam" id="PF02852">
    <property type="entry name" value="Pyr_redox_dim"/>
    <property type="match status" value="1"/>
</dbReference>
<dbReference type="RefSeq" id="WP_135943490.1">
    <property type="nucleotide sequence ID" value="NZ_BMEI01000001.1"/>
</dbReference>
<comment type="similarity">
    <text evidence="1 13">Belongs to the class-I pyridine nucleotide-disulfide oxidoreductase family.</text>
</comment>
<keyword evidence="3 13" id="KW-0285">Flavoprotein</keyword>
<evidence type="ECO:0000256" key="7">
    <source>
        <dbReference type="ARBA" id="ARBA00023157"/>
    </source>
</evidence>
<keyword evidence="5 14" id="KW-0521">NADP</keyword>
<protein>
    <recommendedName>
        <fullName evidence="14">Glutathione reductase</fullName>
        <shortName evidence="14">GRase</shortName>
        <ecNumber evidence="14">1.8.1.7</ecNumber>
    </recommendedName>
</protein>
<dbReference type="EC" id="1.8.1.7" evidence="14"/>
<evidence type="ECO:0000256" key="10">
    <source>
        <dbReference type="PIRSR" id="PIRSR000350-2"/>
    </source>
</evidence>
<dbReference type="InterPro" id="IPR004099">
    <property type="entry name" value="Pyr_nucl-diS_OxRdtase_dimer"/>
</dbReference>
<evidence type="ECO:0000256" key="14">
    <source>
        <dbReference type="RuleBase" id="RU365040"/>
    </source>
</evidence>
<dbReference type="NCBIfam" id="NF004776">
    <property type="entry name" value="PRK06116.1"/>
    <property type="match status" value="1"/>
</dbReference>
<dbReference type="InterPro" id="IPR023753">
    <property type="entry name" value="FAD/NAD-binding_dom"/>
</dbReference>
<evidence type="ECO:0000256" key="6">
    <source>
        <dbReference type="ARBA" id="ARBA00023002"/>
    </source>
</evidence>
<evidence type="ECO:0000256" key="4">
    <source>
        <dbReference type="ARBA" id="ARBA00022827"/>
    </source>
</evidence>
<comment type="cofactor">
    <cofactor evidence="11">
        <name>FAD</name>
        <dbReference type="ChEBI" id="CHEBI:57692"/>
    </cofactor>
    <text evidence="11">Binds 1 FAD per subunit.</text>
</comment>
<comment type="function">
    <text evidence="14">Catalyzes the reduction of glutathione disulfide (GSSG) to reduced glutathione (GSH).</text>
</comment>
<evidence type="ECO:0000259" key="16">
    <source>
        <dbReference type="Pfam" id="PF07992"/>
    </source>
</evidence>
<evidence type="ECO:0000256" key="3">
    <source>
        <dbReference type="ARBA" id="ARBA00022630"/>
    </source>
</evidence>
<dbReference type="Gene3D" id="3.50.50.60">
    <property type="entry name" value="FAD/NAD(P)-binding domain"/>
    <property type="match status" value="2"/>
</dbReference>
<dbReference type="InterPro" id="IPR016156">
    <property type="entry name" value="FAD/NAD-linked_Rdtase_dimer_sf"/>
</dbReference>
<feature type="domain" description="FAD/NAD(P)-binding" evidence="16">
    <location>
        <begin position="7"/>
        <end position="322"/>
    </location>
</feature>
<name>A0A4S2HE45_9PROT</name>
<dbReference type="GO" id="GO:0034599">
    <property type="term" value="P:cellular response to oxidative stress"/>
    <property type="evidence" value="ECO:0007669"/>
    <property type="project" value="TreeGrafter"/>
</dbReference>
<reference evidence="17 18" key="1">
    <citation type="journal article" date="2013" name="Int. J. Syst. Evol. Microbiol.">
        <title>Marinicauda pacifica gen. nov., sp. nov., a prosthecate alphaproteobacterium of the family Hyphomonadaceae isolated from deep seawater.</title>
        <authorList>
            <person name="Zhang X.Y."/>
            <person name="Li G.W."/>
            <person name="Wang C.S."/>
            <person name="Zhang Y.J."/>
            <person name="Xu X.W."/>
            <person name="Li H."/>
            <person name="Liu A."/>
            <person name="Liu C."/>
            <person name="Xie B.B."/>
            <person name="Qin Q.L."/>
            <person name="Xu Z."/>
            <person name="Chen X.L."/>
            <person name="Zhou B.C."/>
            <person name="Zhang Y.Z."/>
        </authorList>
    </citation>
    <scope>NUCLEOTIDE SEQUENCE [LARGE SCALE GENOMIC DNA]</scope>
    <source>
        <strain evidence="17 18">P-1 km-3</strain>
    </source>
</reference>
<dbReference type="InterPro" id="IPR036188">
    <property type="entry name" value="FAD/NAD-bd_sf"/>
</dbReference>
<dbReference type="Pfam" id="PF07992">
    <property type="entry name" value="Pyr_redox_2"/>
    <property type="match status" value="1"/>
</dbReference>
<dbReference type="PRINTS" id="PR00368">
    <property type="entry name" value="FADPNR"/>
</dbReference>
<evidence type="ECO:0000256" key="13">
    <source>
        <dbReference type="RuleBase" id="RU003691"/>
    </source>
</evidence>
<dbReference type="EMBL" id="SRXV01000001">
    <property type="protein sequence ID" value="TGY94294.1"/>
    <property type="molecule type" value="Genomic_DNA"/>
</dbReference>
<comment type="catalytic activity">
    <reaction evidence="9 14">
        <text>2 glutathione + NADP(+) = glutathione disulfide + NADPH + H(+)</text>
        <dbReference type="Rhea" id="RHEA:11740"/>
        <dbReference type="ChEBI" id="CHEBI:15378"/>
        <dbReference type="ChEBI" id="CHEBI:57783"/>
        <dbReference type="ChEBI" id="CHEBI:57925"/>
        <dbReference type="ChEBI" id="CHEBI:58297"/>
        <dbReference type="ChEBI" id="CHEBI:58349"/>
        <dbReference type="EC" id="1.8.1.7"/>
    </reaction>
</comment>
<evidence type="ECO:0000256" key="12">
    <source>
        <dbReference type="PIRSR" id="PIRSR000350-4"/>
    </source>
</evidence>
<comment type="caution">
    <text evidence="17">The sequence shown here is derived from an EMBL/GenBank/DDBJ whole genome shotgun (WGS) entry which is preliminary data.</text>
</comment>
<evidence type="ECO:0000256" key="9">
    <source>
        <dbReference type="ARBA" id="ARBA00049142"/>
    </source>
</evidence>
<feature type="active site" description="Proton acceptor" evidence="10">
    <location>
        <position position="440"/>
    </location>
</feature>
<evidence type="ECO:0000256" key="8">
    <source>
        <dbReference type="ARBA" id="ARBA00023284"/>
    </source>
</evidence>
<dbReference type="OrthoDB" id="7622990at2"/>
<comment type="subunit">
    <text evidence="2">Homodimer.</text>
</comment>
<dbReference type="InterPro" id="IPR046952">
    <property type="entry name" value="GSHR/TRXR-like"/>
</dbReference>
<dbReference type="GO" id="GO:0004362">
    <property type="term" value="F:glutathione-disulfide reductase (NADPH) activity"/>
    <property type="evidence" value="ECO:0007669"/>
    <property type="project" value="UniProtKB-EC"/>
</dbReference>
<proteinExistence type="inferred from homology"/>
<keyword evidence="18" id="KW-1185">Reference proteome</keyword>
<feature type="binding site" evidence="11">
    <location>
        <position position="52"/>
    </location>
    <ligand>
        <name>FAD</name>
        <dbReference type="ChEBI" id="CHEBI:57692"/>
    </ligand>
</feature>
<dbReference type="GO" id="GO:0050661">
    <property type="term" value="F:NADP binding"/>
    <property type="evidence" value="ECO:0007669"/>
    <property type="project" value="InterPro"/>
</dbReference>
<dbReference type="SUPFAM" id="SSF51905">
    <property type="entry name" value="FAD/NAD(P)-binding domain"/>
    <property type="match status" value="1"/>
</dbReference>
<dbReference type="PANTHER" id="PTHR42737:SF2">
    <property type="entry name" value="GLUTATHIONE REDUCTASE"/>
    <property type="match status" value="1"/>
</dbReference>
<keyword evidence="8 13" id="KW-0676">Redox-active center</keyword>
<evidence type="ECO:0000256" key="2">
    <source>
        <dbReference type="ARBA" id="ARBA00011738"/>
    </source>
</evidence>
<dbReference type="Proteomes" id="UP000305451">
    <property type="component" value="Unassembled WGS sequence"/>
</dbReference>
<dbReference type="InterPro" id="IPR001100">
    <property type="entry name" value="Pyr_nuc-diS_OxRdtase"/>
</dbReference>
<keyword evidence="4 11" id="KW-0274">FAD</keyword>
<evidence type="ECO:0000256" key="5">
    <source>
        <dbReference type="ARBA" id="ARBA00022857"/>
    </source>
</evidence>
<dbReference type="AlphaFoldDB" id="A0A4S2HE45"/>
<feature type="domain" description="Pyridine nucleotide-disulphide oxidoreductase dimerisation" evidence="15">
    <location>
        <begin position="342"/>
        <end position="450"/>
    </location>
</feature>
<keyword evidence="7" id="KW-1015">Disulfide bond</keyword>
<dbReference type="GO" id="GO:0050660">
    <property type="term" value="F:flavin adenine dinucleotide binding"/>
    <property type="evidence" value="ECO:0007669"/>
    <property type="project" value="InterPro"/>
</dbReference>
<evidence type="ECO:0000313" key="18">
    <source>
        <dbReference type="Proteomes" id="UP000305451"/>
    </source>
</evidence>
<dbReference type="NCBIfam" id="TIGR01424">
    <property type="entry name" value="gluta_reduc_2"/>
    <property type="match status" value="1"/>
</dbReference>
<dbReference type="SUPFAM" id="SSF55424">
    <property type="entry name" value="FAD/NAD-linked reductases, dimerisation (C-terminal) domain"/>
    <property type="match status" value="1"/>
</dbReference>
<keyword evidence="11" id="KW-0547">Nucleotide-binding</keyword>
<dbReference type="PRINTS" id="PR00411">
    <property type="entry name" value="PNDRDTASEI"/>
</dbReference>
<dbReference type="PROSITE" id="PS00076">
    <property type="entry name" value="PYRIDINE_REDOX_1"/>
    <property type="match status" value="1"/>
</dbReference>
<keyword evidence="6 13" id="KW-0560">Oxidoreductase</keyword>
<dbReference type="InterPro" id="IPR006324">
    <property type="entry name" value="GSHR"/>
</dbReference>
<sequence>MADYDYDLFTLGAGSGGVRASRLSALKGAKTAIAEEYRPGGTCVIRGCVPKKFMVYASEFAKNFEKAKGYGWSFGSPQFDWVSFRDAMHAEVDRLSGIYEKNLQNSGVELINDRAVLEDAHTIRLVNENRTVTAKHILIAVGGTPTLQEDLEGIDLTLTSNDLFNLETLPQHIVIAGGGYIACEFAQIFAGLGVDVCLVYRRETVLRGFDDDVRTFVHEGLKKAGVRVITHANFEKIEKGEKDGWRKVHLDTGDVLDSDAVVLAIGRTPATRGLGLEKAGVDLDEQGAVVVDDYSQSSVDHIYAIGDVTNRVNLTPVAIREGIAFCETVFGGNKTAYDRSCIPTAVFTQPPVGTVGLTEQEARQDCQKVDVYKSTFRPMKGMLTENPDRMMMKLIVDAGNDKVVGVHMVGDDAPEIIQAVGIAVKSGLTKAQFDATCAVHPTVAEELVTMREKWVPPEIGAG</sequence>
<dbReference type="GO" id="GO:0005829">
    <property type="term" value="C:cytosol"/>
    <property type="evidence" value="ECO:0007669"/>
    <property type="project" value="TreeGrafter"/>
</dbReference>
<evidence type="ECO:0000256" key="1">
    <source>
        <dbReference type="ARBA" id="ARBA00007532"/>
    </source>
</evidence>
<evidence type="ECO:0000313" key="17">
    <source>
        <dbReference type="EMBL" id="TGY94294.1"/>
    </source>
</evidence>